<dbReference type="AlphaFoldDB" id="A0A0D5Y054"/>
<feature type="domain" description="DUF317" evidence="2">
    <location>
        <begin position="24"/>
        <end position="60"/>
    </location>
</feature>
<protein>
    <recommendedName>
        <fullName evidence="2">DUF317 domain-containing protein</fullName>
    </recommendedName>
</protein>
<evidence type="ECO:0000259" key="2">
    <source>
        <dbReference type="Pfam" id="PF03771"/>
    </source>
</evidence>
<dbReference type="Proteomes" id="UP000032748">
    <property type="component" value="Chromosome"/>
</dbReference>
<dbReference type="Pfam" id="PF03771">
    <property type="entry name" value="SPDY"/>
    <property type="match status" value="1"/>
</dbReference>
<gene>
    <name evidence="3" type="ORF">PCL1606_29030</name>
</gene>
<dbReference type="PATRIC" id="fig|587753.10.peg.2895"/>
<dbReference type="InterPro" id="IPR005523">
    <property type="entry name" value="DUF317_SPDY"/>
</dbReference>
<dbReference type="OrthoDB" id="6914740at2"/>
<proteinExistence type="predicted"/>
<organism evidence="3 4">
    <name type="scientific">Pseudomonas chlororaphis</name>
    <dbReference type="NCBI Taxonomy" id="587753"/>
    <lineage>
        <taxon>Bacteria</taxon>
        <taxon>Pseudomonadati</taxon>
        <taxon>Pseudomonadota</taxon>
        <taxon>Gammaproteobacteria</taxon>
        <taxon>Pseudomonadales</taxon>
        <taxon>Pseudomonadaceae</taxon>
        <taxon>Pseudomonas</taxon>
    </lineage>
</organism>
<evidence type="ECO:0000313" key="3">
    <source>
        <dbReference type="EMBL" id="AKA24354.1"/>
    </source>
</evidence>
<evidence type="ECO:0000313" key="4">
    <source>
        <dbReference type="Proteomes" id="UP000032748"/>
    </source>
</evidence>
<feature type="region of interest" description="Disordered" evidence="1">
    <location>
        <begin position="1"/>
        <end position="22"/>
    </location>
</feature>
<reference evidence="3 4" key="1">
    <citation type="journal article" date="2015" name="Mol. Plant Microbe Interact.">
        <title>Comparative Genomic Analysis of Pseudomonas chlororaphis PCL1606 Reveals New Insight into Antifungal Compounds Involved in Biocontrol.</title>
        <authorList>
            <person name="Calderon C.E."/>
            <person name="Ramos C."/>
            <person name="de Vicente A."/>
            <person name="Cazorla F.M."/>
        </authorList>
    </citation>
    <scope>NUCLEOTIDE SEQUENCE [LARGE SCALE GENOMIC DNA]</scope>
    <source>
        <strain evidence="3 4">PCL1606</strain>
    </source>
</reference>
<dbReference type="KEGG" id="pcz:PCL1606_29030"/>
<sequence>MNDDSLDETLEERRQRKTAQALNLNPDEVDRWVVAMEEDGSGMGYVIEFSATTPVEVLARVPGLGSDRSINIGPID</sequence>
<evidence type="ECO:0000256" key="1">
    <source>
        <dbReference type="SAM" id="MobiDB-lite"/>
    </source>
</evidence>
<name>A0A0D5Y054_9PSED</name>
<dbReference type="EMBL" id="CP011110">
    <property type="protein sequence ID" value="AKA24354.1"/>
    <property type="molecule type" value="Genomic_DNA"/>
</dbReference>
<feature type="compositionally biased region" description="Acidic residues" evidence="1">
    <location>
        <begin position="1"/>
        <end position="10"/>
    </location>
</feature>
<dbReference type="RefSeq" id="WP_045882965.1">
    <property type="nucleotide sequence ID" value="NZ_CP011110.1"/>
</dbReference>
<accession>A0A0D5Y054</accession>